<evidence type="ECO:0000256" key="4">
    <source>
        <dbReference type="SAM" id="MobiDB-lite"/>
    </source>
</evidence>
<keyword evidence="1" id="KW-0677">Repeat</keyword>
<organism evidence="6 7">
    <name type="scientific">Corchorus capsularis</name>
    <name type="common">Jute</name>
    <dbReference type="NCBI Taxonomy" id="210143"/>
    <lineage>
        <taxon>Eukaryota</taxon>
        <taxon>Viridiplantae</taxon>
        <taxon>Streptophyta</taxon>
        <taxon>Embryophyta</taxon>
        <taxon>Tracheophyta</taxon>
        <taxon>Spermatophyta</taxon>
        <taxon>Magnoliopsida</taxon>
        <taxon>eudicotyledons</taxon>
        <taxon>Gunneridae</taxon>
        <taxon>Pentapetalae</taxon>
        <taxon>rosids</taxon>
        <taxon>malvids</taxon>
        <taxon>Malvales</taxon>
        <taxon>Malvaceae</taxon>
        <taxon>Grewioideae</taxon>
        <taxon>Apeibeae</taxon>
        <taxon>Corchorus</taxon>
    </lineage>
</organism>
<dbReference type="OMA" id="NMENGKW"/>
<dbReference type="EMBL" id="AWWV01009151">
    <property type="protein sequence ID" value="OMO87803.1"/>
    <property type="molecule type" value="Genomic_DNA"/>
</dbReference>
<comment type="caution">
    <text evidence="6">The sequence shown here is derived from an EMBL/GenBank/DDBJ whole genome shotgun (WGS) entry which is preliminary data.</text>
</comment>
<dbReference type="AlphaFoldDB" id="A0A1R3IZ12"/>
<evidence type="ECO:0000256" key="3">
    <source>
        <dbReference type="SAM" id="Coils"/>
    </source>
</evidence>
<feature type="compositionally biased region" description="Basic and acidic residues" evidence="4">
    <location>
        <begin position="91"/>
        <end position="101"/>
    </location>
</feature>
<keyword evidence="2" id="KW-0611">Plant defense</keyword>
<feature type="coiled-coil region" evidence="3">
    <location>
        <begin position="195"/>
        <end position="241"/>
    </location>
</feature>
<feature type="compositionally biased region" description="Basic and acidic residues" evidence="4">
    <location>
        <begin position="737"/>
        <end position="754"/>
    </location>
</feature>
<dbReference type="PANTHER" id="PTHR47186:SF54">
    <property type="entry name" value="DISEASE RESISTANCE RPP13-LIKE PROTEIN 4"/>
    <property type="match status" value="1"/>
</dbReference>
<dbReference type="Proteomes" id="UP000188268">
    <property type="component" value="Unassembled WGS sequence"/>
</dbReference>
<feature type="compositionally biased region" description="Polar residues" evidence="4">
    <location>
        <begin position="680"/>
        <end position="696"/>
    </location>
</feature>
<dbReference type="InterPro" id="IPR055414">
    <property type="entry name" value="LRR_R13L4/SHOC2-like"/>
</dbReference>
<dbReference type="InterPro" id="IPR032675">
    <property type="entry name" value="LRR_dom_sf"/>
</dbReference>
<feature type="compositionally biased region" description="Low complexity" evidence="4">
    <location>
        <begin position="430"/>
        <end position="439"/>
    </location>
</feature>
<evidence type="ECO:0000256" key="2">
    <source>
        <dbReference type="ARBA" id="ARBA00022821"/>
    </source>
</evidence>
<reference evidence="6 7" key="1">
    <citation type="submission" date="2013-09" db="EMBL/GenBank/DDBJ databases">
        <title>Corchorus capsularis genome sequencing.</title>
        <authorList>
            <person name="Alam M."/>
            <person name="Haque M.S."/>
            <person name="Islam M.S."/>
            <person name="Emdad E.M."/>
            <person name="Islam M.M."/>
            <person name="Ahmed B."/>
            <person name="Halim A."/>
            <person name="Hossen Q.M.M."/>
            <person name="Hossain M.Z."/>
            <person name="Ahmed R."/>
            <person name="Khan M.M."/>
            <person name="Islam R."/>
            <person name="Rashid M.M."/>
            <person name="Khan S.A."/>
            <person name="Rahman M.S."/>
            <person name="Alam M."/>
        </authorList>
    </citation>
    <scope>NUCLEOTIDE SEQUENCE [LARGE SCALE GENOMIC DNA]</scope>
    <source>
        <strain evidence="7">cv. CVL-1</strain>
        <tissue evidence="6">Whole seedling</tissue>
    </source>
</reference>
<dbReference type="GO" id="GO:0006952">
    <property type="term" value="P:defense response"/>
    <property type="evidence" value="ECO:0007669"/>
    <property type="project" value="UniProtKB-KW"/>
</dbReference>
<evidence type="ECO:0000313" key="7">
    <source>
        <dbReference type="Proteomes" id="UP000188268"/>
    </source>
</evidence>
<dbReference type="Gene3D" id="3.80.10.10">
    <property type="entry name" value="Ribonuclease Inhibitor"/>
    <property type="match status" value="1"/>
</dbReference>
<evidence type="ECO:0000259" key="5">
    <source>
        <dbReference type="Pfam" id="PF23598"/>
    </source>
</evidence>
<name>A0A1R3IZ12_COCAP</name>
<feature type="compositionally biased region" description="Basic and acidic residues" evidence="4">
    <location>
        <begin position="146"/>
        <end position="158"/>
    </location>
</feature>
<keyword evidence="7" id="KW-1185">Reference proteome</keyword>
<protein>
    <submittedName>
        <fullName evidence="6">Disease resistance RPP13-like protein 4-like protein</fullName>
    </submittedName>
</protein>
<dbReference type="PANTHER" id="PTHR47186">
    <property type="entry name" value="LEUCINE-RICH REPEAT-CONTAINING PROTEIN 57"/>
    <property type="match status" value="1"/>
</dbReference>
<accession>A0A1R3IZ12</accession>
<gene>
    <name evidence="6" type="ORF">CCACVL1_08755</name>
</gene>
<proteinExistence type="predicted"/>
<feature type="region of interest" description="Disordered" evidence="4">
    <location>
        <begin position="430"/>
        <end position="452"/>
    </location>
</feature>
<feature type="compositionally biased region" description="Basic and acidic residues" evidence="4">
    <location>
        <begin position="35"/>
        <end position="66"/>
    </location>
</feature>
<dbReference type="InterPro" id="IPR036388">
    <property type="entry name" value="WH-like_DNA-bd_sf"/>
</dbReference>
<feature type="region of interest" description="Disordered" evidence="4">
    <location>
        <begin position="35"/>
        <end position="158"/>
    </location>
</feature>
<dbReference type="Gene3D" id="1.10.10.10">
    <property type="entry name" value="Winged helix-like DNA-binding domain superfamily/Winged helix DNA-binding domain"/>
    <property type="match status" value="1"/>
</dbReference>
<evidence type="ECO:0000313" key="6">
    <source>
        <dbReference type="EMBL" id="OMO87803.1"/>
    </source>
</evidence>
<dbReference type="STRING" id="210143.A0A1R3IZ12"/>
<dbReference type="OrthoDB" id="1110401at2759"/>
<dbReference type="SUPFAM" id="SSF52047">
    <property type="entry name" value="RNI-like"/>
    <property type="match status" value="1"/>
</dbReference>
<dbReference type="Pfam" id="PF23598">
    <property type="entry name" value="LRR_14"/>
    <property type="match status" value="1"/>
</dbReference>
<feature type="compositionally biased region" description="Basic and acidic residues" evidence="4">
    <location>
        <begin position="441"/>
        <end position="452"/>
    </location>
</feature>
<dbReference type="Gramene" id="OMO87803">
    <property type="protein sequence ID" value="OMO87803"/>
    <property type="gene ID" value="CCACVL1_08755"/>
</dbReference>
<keyword evidence="3" id="KW-0175">Coiled coil</keyword>
<sequence>MSSSNGDPVKTTNTIEEIIKSLDNLLDHLKIAKKSYPEKKSHDDHESTKEKLVATKDSKAAHDFEGPKIIAAEDDESTKKKEDPTSTTTQLEKESKAHDDLGATATPRPEEDDESTKKKELPMPTTTTQLEKKSKAHDLGATTTPRPKDDESTKKKEKELADMHTQLEKVCKEVDYMIRSFQKLKNFEDNLKEPLATLQHNVEDIKKDLELSRNTENESVKKQLEQNLKVLRRNITKVKILIPLQHQASNLISDSSRYLQATVASREAGDLPNLYQARNILESDFLKEIKVKYDELQDNWLKLCLLCFAIFPENAEVRKSLLRFWWVGERLTEYTPSQPEGVNEILQKLANVGFIDPVKKQSRLPATSYTMHPIVRAVVIRLAKEAHFFDYDPKGNPATDINSGSRSKKTCLMKENRWLFKKLAVNSETQQQQQITKTKSQQKEDLEKEQKSQDKYQDSLNKYLENLQTVFNIGKQFVDLPEEEFSKMKNLFVLYLGRWERVAERHMEIENTDFLRGLENMNKLRLFSLQGISGIKELPPSVSKLSNLRMLDLRACHNLEKLAKGSKEMSSLKKRAKGIKDLSSLKKLVYLDISECYLLDSMPKQLAQLSELQVLKGFVMSKDKHSCPLESLTALEKLKKLTINVSTNDAFKNDHHWEVLSTFKELQKLRIAWGAGSEEPSISDQEPKSNNKPSNNVEKKGNANGNKEIRRQQTDHAPKLGSKLKMPWGHCGGESSKSAHEENKMAASGKEPKENGQAMQVTTLFKKLKKLDLQCFPNPDPPSQLVPSVLPNLNSLYIRGGKLSFLGDIPASASDKKWKVEFLRLKYLGGVQISWKDLQTQFPELKYLEKVKCPGITLCPCDANGVWQKESLKRN</sequence>
<feature type="domain" description="Disease resistance R13L4/SHOC-2-like LRR" evidence="5">
    <location>
        <begin position="485"/>
        <end position="679"/>
    </location>
</feature>
<evidence type="ECO:0000256" key="1">
    <source>
        <dbReference type="ARBA" id="ARBA00022737"/>
    </source>
</evidence>
<feature type="region of interest" description="Disordered" evidence="4">
    <location>
        <begin position="677"/>
        <end position="755"/>
    </location>
</feature>
<feature type="compositionally biased region" description="Basic and acidic residues" evidence="4">
    <location>
        <begin position="697"/>
        <end position="718"/>
    </location>
</feature>